<feature type="transmembrane region" description="Helical" evidence="1">
    <location>
        <begin position="6"/>
        <end position="27"/>
    </location>
</feature>
<keyword evidence="1" id="KW-0812">Transmembrane</keyword>
<reference evidence="2 3" key="1">
    <citation type="submission" date="2015-09" db="EMBL/GenBank/DDBJ databases">
        <authorList>
            <consortium name="Pathogen Informatics"/>
        </authorList>
    </citation>
    <scope>NUCLEOTIDE SEQUENCE [LARGE SCALE GENOMIC DNA]</scope>
    <source>
        <strain evidence="2 3">2789STDY5834959</strain>
    </source>
</reference>
<protein>
    <submittedName>
        <fullName evidence="2">Uncharacterized protein</fullName>
    </submittedName>
</protein>
<evidence type="ECO:0000313" key="3">
    <source>
        <dbReference type="Proteomes" id="UP000095553"/>
    </source>
</evidence>
<name>A0A173SMR0_ANAHA</name>
<dbReference type="AlphaFoldDB" id="A0A173SMR0"/>
<organism evidence="2 3">
    <name type="scientific">Anaerostipes hadrus</name>
    <dbReference type="NCBI Taxonomy" id="649756"/>
    <lineage>
        <taxon>Bacteria</taxon>
        <taxon>Bacillati</taxon>
        <taxon>Bacillota</taxon>
        <taxon>Clostridia</taxon>
        <taxon>Lachnospirales</taxon>
        <taxon>Lachnospiraceae</taxon>
        <taxon>Anaerostipes</taxon>
    </lineage>
</organism>
<keyword evidence="1" id="KW-0472">Membrane</keyword>
<dbReference type="EMBL" id="CYXY01000007">
    <property type="protein sequence ID" value="CUM91653.1"/>
    <property type="molecule type" value="Genomic_DNA"/>
</dbReference>
<evidence type="ECO:0000313" key="2">
    <source>
        <dbReference type="EMBL" id="CUM91653.1"/>
    </source>
</evidence>
<keyword evidence="1" id="KW-1133">Transmembrane helix</keyword>
<dbReference type="RefSeq" id="WP_055072719.1">
    <property type="nucleotide sequence ID" value="NZ_CYXY01000007.1"/>
</dbReference>
<dbReference type="Proteomes" id="UP000095553">
    <property type="component" value="Unassembled WGS sequence"/>
</dbReference>
<accession>A0A173SMR0</accession>
<sequence length="129" mass="14877">MNWLDVILDILILLVIVLIGIAAYGIWISATAEHEYFSDVVYCTNKHKDKSDTYIPMNIGGITNFISIGNEKYISIFRYNNKKVKSDNKDVYKKVNTNKKYIAKIDIITYRDGTIEYDVAEIISEVKEK</sequence>
<gene>
    <name evidence="2" type="ORF">ERS852571_01353</name>
</gene>
<evidence type="ECO:0000256" key="1">
    <source>
        <dbReference type="SAM" id="Phobius"/>
    </source>
</evidence>
<proteinExistence type="predicted"/>